<reference evidence="1 2" key="2">
    <citation type="journal article" date="2022" name="Mar. Drugs">
        <title>Bioassay-Guided Fractionation Leads to the Detection of Cholic Acid Generated by the Rare Thalassomonas sp.</title>
        <authorList>
            <person name="Pheiffer F."/>
            <person name="Schneider Y.K."/>
            <person name="Hansen E.H."/>
            <person name="Andersen J.H."/>
            <person name="Isaksson J."/>
            <person name="Busche T."/>
            <person name="R C."/>
            <person name="Kalinowski J."/>
            <person name="Zyl L.V."/>
            <person name="Trindade M."/>
        </authorList>
    </citation>
    <scope>NUCLEOTIDE SEQUENCE [LARGE SCALE GENOMIC DNA]</scope>
    <source>
        <strain evidence="1 2">XOM25</strain>
    </source>
</reference>
<keyword evidence="2" id="KW-1185">Reference proteome</keyword>
<proteinExistence type="predicted"/>
<sequence>MNKAILSSLENYPDSEANSQEVLDADFALELESDSLITAKREARAKILYALFQQRQAHIYK</sequence>
<protein>
    <submittedName>
        <fullName evidence="1">Uncharacterized protein</fullName>
    </submittedName>
</protein>
<dbReference type="KEGG" id="tvd:SG34_031055"/>
<reference evidence="1 2" key="1">
    <citation type="journal article" date="2015" name="Genome Announc.">
        <title>Draft Genome Sequences of Marine Isolates of Thalassomonas viridans and Thalassomonas actiniarum.</title>
        <authorList>
            <person name="Olonade I."/>
            <person name="van Zyl L.J."/>
            <person name="Trindade M."/>
        </authorList>
    </citation>
    <scope>NUCLEOTIDE SEQUENCE [LARGE SCALE GENOMIC DNA]</scope>
    <source>
        <strain evidence="1 2">XOM25</strain>
    </source>
</reference>
<dbReference type="AlphaFoldDB" id="A0AAE9Z9G6"/>
<evidence type="ECO:0000313" key="2">
    <source>
        <dbReference type="Proteomes" id="UP000032352"/>
    </source>
</evidence>
<dbReference type="EMBL" id="CP059734">
    <property type="protein sequence ID" value="WDE09205.1"/>
    <property type="molecule type" value="Genomic_DNA"/>
</dbReference>
<accession>A0AAE9Z9G6</accession>
<name>A0AAE9Z9G6_9GAMM</name>
<organism evidence="1 2">
    <name type="scientific">Thalassomonas viridans</name>
    <dbReference type="NCBI Taxonomy" id="137584"/>
    <lineage>
        <taxon>Bacteria</taxon>
        <taxon>Pseudomonadati</taxon>
        <taxon>Pseudomonadota</taxon>
        <taxon>Gammaproteobacteria</taxon>
        <taxon>Alteromonadales</taxon>
        <taxon>Colwelliaceae</taxon>
        <taxon>Thalassomonas</taxon>
    </lineage>
</organism>
<dbReference type="RefSeq" id="WP_274038681.1">
    <property type="nucleotide sequence ID" value="NZ_CP059734.1"/>
</dbReference>
<evidence type="ECO:0000313" key="1">
    <source>
        <dbReference type="EMBL" id="WDE09205.1"/>
    </source>
</evidence>
<dbReference type="Proteomes" id="UP000032352">
    <property type="component" value="Chromosome pTvir"/>
</dbReference>
<gene>
    <name evidence="1" type="ORF">SG34_031055</name>
</gene>